<organism evidence="1">
    <name type="scientific">Arion vulgaris</name>
    <dbReference type="NCBI Taxonomy" id="1028688"/>
    <lineage>
        <taxon>Eukaryota</taxon>
        <taxon>Metazoa</taxon>
        <taxon>Spiralia</taxon>
        <taxon>Lophotrochozoa</taxon>
        <taxon>Mollusca</taxon>
        <taxon>Gastropoda</taxon>
        <taxon>Heterobranchia</taxon>
        <taxon>Euthyneura</taxon>
        <taxon>Panpulmonata</taxon>
        <taxon>Eupulmonata</taxon>
        <taxon>Stylommatophora</taxon>
        <taxon>Helicina</taxon>
        <taxon>Arionoidea</taxon>
        <taxon>Arionidae</taxon>
        <taxon>Arion</taxon>
    </lineage>
</organism>
<sequence length="69" mass="7593">MQVLVSENCTDGDIIIYTEELVVHHLRSAWDFTTQCSGRVGNEESSAFAVITSSLTMEVMAMIVAKVLN</sequence>
<evidence type="ECO:0000313" key="1">
    <source>
        <dbReference type="EMBL" id="CEK79138.1"/>
    </source>
</evidence>
<name>A0A0B7AEC6_9EUPU</name>
<protein>
    <submittedName>
        <fullName evidence="1">Uncharacterized protein</fullName>
    </submittedName>
</protein>
<proteinExistence type="predicted"/>
<accession>A0A0B7AEC6</accession>
<dbReference type="EMBL" id="HACG01032273">
    <property type="protein sequence ID" value="CEK79138.1"/>
    <property type="molecule type" value="Transcribed_RNA"/>
</dbReference>
<dbReference type="AlphaFoldDB" id="A0A0B7AEC6"/>
<gene>
    <name evidence="1" type="primary">ORF113828</name>
</gene>
<reference evidence="1" key="1">
    <citation type="submission" date="2014-12" db="EMBL/GenBank/DDBJ databases">
        <title>Insight into the proteome of Arion vulgaris.</title>
        <authorList>
            <person name="Aradska J."/>
            <person name="Bulat T."/>
            <person name="Smidak R."/>
            <person name="Sarate P."/>
            <person name="Gangsoo J."/>
            <person name="Sialana F."/>
            <person name="Bilban M."/>
            <person name="Lubec G."/>
        </authorList>
    </citation>
    <scope>NUCLEOTIDE SEQUENCE</scope>
    <source>
        <tissue evidence="1">Skin</tissue>
    </source>
</reference>